<proteinExistence type="predicted"/>
<accession>A0A5C2SAY7</accession>
<keyword evidence="3" id="KW-1185">Reference proteome</keyword>
<gene>
    <name evidence="2" type="ORF">L227DRAFT_97664</name>
</gene>
<dbReference type="EMBL" id="ML122266">
    <property type="protein sequence ID" value="RPD60289.1"/>
    <property type="molecule type" value="Genomic_DNA"/>
</dbReference>
<dbReference type="OrthoDB" id="8922241at2759"/>
<sequence>MIAPIPTYPSSSDAECFSATLSGLIPALPDTLQAGNCAFENDGLTHGYNEHELTDNYLSAALDLSTVISELAEYSPLNSLVPPRPSTALQWDDLPQTSPHTLPSISNIREMEPFAISPDAVYPPSASESYNMEATAPQDPLRDLEFLLGVGPYPVTTSTTDSVTPAPPEELSQLPTSSTPSRPGVPSPYPVLPLAGPSKTRSNSPPSTSVPHISRRRNIHVSSSVVPVNEWACPHCPHVQHNQRKPDLRRHIATHTKPTQSRNARWTCCGVPLTDVGKHEVPERVLHEQPMVVHEGVAMVGGCLKTFTRKDALLRHLRVRKGMCFGDASAEWHVGNRAKQEV</sequence>
<evidence type="ECO:0000256" key="1">
    <source>
        <dbReference type="SAM" id="MobiDB-lite"/>
    </source>
</evidence>
<dbReference type="STRING" id="1328759.A0A5C2SAY7"/>
<evidence type="ECO:0000313" key="2">
    <source>
        <dbReference type="EMBL" id="RPD60289.1"/>
    </source>
</evidence>
<feature type="compositionally biased region" description="Low complexity" evidence="1">
    <location>
        <begin position="152"/>
        <end position="164"/>
    </location>
</feature>
<name>A0A5C2SAY7_9APHY</name>
<feature type="compositionally biased region" description="Polar residues" evidence="1">
    <location>
        <begin position="199"/>
        <end position="211"/>
    </location>
</feature>
<feature type="region of interest" description="Disordered" evidence="1">
    <location>
        <begin position="152"/>
        <end position="218"/>
    </location>
</feature>
<reference evidence="2" key="1">
    <citation type="journal article" date="2018" name="Genome Biol. Evol.">
        <title>Genomics and development of Lentinus tigrinus, a white-rot wood-decaying mushroom with dimorphic fruiting bodies.</title>
        <authorList>
            <person name="Wu B."/>
            <person name="Xu Z."/>
            <person name="Knudson A."/>
            <person name="Carlson A."/>
            <person name="Chen N."/>
            <person name="Kovaka S."/>
            <person name="LaButti K."/>
            <person name="Lipzen A."/>
            <person name="Pennachio C."/>
            <person name="Riley R."/>
            <person name="Schakwitz W."/>
            <person name="Umezawa K."/>
            <person name="Ohm R.A."/>
            <person name="Grigoriev I.V."/>
            <person name="Nagy L.G."/>
            <person name="Gibbons J."/>
            <person name="Hibbett D."/>
        </authorList>
    </citation>
    <scope>NUCLEOTIDE SEQUENCE [LARGE SCALE GENOMIC DNA]</scope>
    <source>
        <strain evidence="2">ALCF2SS1-6</strain>
    </source>
</reference>
<dbReference type="Proteomes" id="UP000313359">
    <property type="component" value="Unassembled WGS sequence"/>
</dbReference>
<protein>
    <submittedName>
        <fullName evidence="2">Uncharacterized protein</fullName>
    </submittedName>
</protein>
<evidence type="ECO:0000313" key="3">
    <source>
        <dbReference type="Proteomes" id="UP000313359"/>
    </source>
</evidence>
<organism evidence="2 3">
    <name type="scientific">Lentinus tigrinus ALCF2SS1-6</name>
    <dbReference type="NCBI Taxonomy" id="1328759"/>
    <lineage>
        <taxon>Eukaryota</taxon>
        <taxon>Fungi</taxon>
        <taxon>Dikarya</taxon>
        <taxon>Basidiomycota</taxon>
        <taxon>Agaricomycotina</taxon>
        <taxon>Agaricomycetes</taxon>
        <taxon>Polyporales</taxon>
        <taxon>Polyporaceae</taxon>
        <taxon>Lentinus</taxon>
    </lineage>
</organism>
<dbReference type="AlphaFoldDB" id="A0A5C2SAY7"/>